<name>A0ABR1J9S4_9AGAR</name>
<keyword evidence="1" id="KW-0560">Oxidoreductase</keyword>
<sequence>MSSTKPLVFVTGASGFLGYEIVYHLLEAGFPVRGAARGKKVELLKKALSAYPKFEAAEIADIAAGDYSEVFKGVGAIIHTAAPLPGATDKETAFRTAIDGSLHILEEADKVGITKVVTTSSVVTYNLPEGPFTPDSFMSLTKEEAFASDHPGLIYRAEKKYADIAVLDFAKRHPHMDITLMCPPYIYGPFAPGFEHLMPEPETQTFSTNAHLYTLITNNNSKISVPLPGYIDLRDIARAHILAVESNAPSDGKPKRLAIISPYNNNFRDALKYIAEERPGLKGRLLEPGQAPNQTDGNSLEGIDYGRLERVIGFKKEEFRSWKETILDTTDSFVKLEGIWKSRGFKL</sequence>
<dbReference type="Proteomes" id="UP001498398">
    <property type="component" value="Unassembled WGS sequence"/>
</dbReference>
<dbReference type="PANTHER" id="PTHR10366">
    <property type="entry name" value="NAD DEPENDENT EPIMERASE/DEHYDRATASE"/>
    <property type="match status" value="1"/>
</dbReference>
<evidence type="ECO:0000259" key="3">
    <source>
        <dbReference type="Pfam" id="PF01370"/>
    </source>
</evidence>
<dbReference type="PANTHER" id="PTHR10366:SF564">
    <property type="entry name" value="STEROL-4-ALPHA-CARBOXYLATE 3-DEHYDROGENASE, DECARBOXYLATING"/>
    <property type="match status" value="1"/>
</dbReference>
<comment type="caution">
    <text evidence="4">The sequence shown here is derived from an EMBL/GenBank/DDBJ whole genome shotgun (WGS) entry which is preliminary data.</text>
</comment>
<gene>
    <name evidence="4" type="ORF">VKT23_012185</name>
</gene>
<dbReference type="InterPro" id="IPR001509">
    <property type="entry name" value="Epimerase_deHydtase"/>
</dbReference>
<dbReference type="InterPro" id="IPR036291">
    <property type="entry name" value="NAD(P)-bd_dom_sf"/>
</dbReference>
<reference evidence="4 5" key="1">
    <citation type="submission" date="2024-01" db="EMBL/GenBank/DDBJ databases">
        <title>A draft genome for the cacao thread blight pathogen Marasmiellus scandens.</title>
        <authorList>
            <person name="Baruah I.K."/>
            <person name="Leung J."/>
            <person name="Bukari Y."/>
            <person name="Amoako-Attah I."/>
            <person name="Meinhardt L.W."/>
            <person name="Bailey B.A."/>
            <person name="Cohen S.P."/>
        </authorList>
    </citation>
    <scope>NUCLEOTIDE SEQUENCE [LARGE SCALE GENOMIC DNA]</scope>
    <source>
        <strain evidence="4 5">GH-19</strain>
    </source>
</reference>
<dbReference type="Pfam" id="PF01370">
    <property type="entry name" value="Epimerase"/>
    <property type="match status" value="1"/>
</dbReference>
<feature type="domain" description="NAD-dependent epimerase/dehydratase" evidence="3">
    <location>
        <begin position="8"/>
        <end position="247"/>
    </location>
</feature>
<evidence type="ECO:0000256" key="2">
    <source>
        <dbReference type="ARBA" id="ARBA00023445"/>
    </source>
</evidence>
<keyword evidence="5" id="KW-1185">Reference proteome</keyword>
<proteinExistence type="inferred from homology"/>
<dbReference type="SUPFAM" id="SSF51735">
    <property type="entry name" value="NAD(P)-binding Rossmann-fold domains"/>
    <property type="match status" value="1"/>
</dbReference>
<evidence type="ECO:0000313" key="4">
    <source>
        <dbReference type="EMBL" id="KAK7452782.1"/>
    </source>
</evidence>
<dbReference type="Gene3D" id="3.40.50.720">
    <property type="entry name" value="NAD(P)-binding Rossmann-like Domain"/>
    <property type="match status" value="1"/>
</dbReference>
<dbReference type="InterPro" id="IPR050425">
    <property type="entry name" value="NAD(P)_dehydrat-like"/>
</dbReference>
<dbReference type="EMBL" id="JBANRG010000028">
    <property type="protein sequence ID" value="KAK7452782.1"/>
    <property type="molecule type" value="Genomic_DNA"/>
</dbReference>
<protein>
    <recommendedName>
        <fullName evidence="3">NAD-dependent epimerase/dehydratase domain-containing protein</fullName>
    </recommendedName>
</protein>
<comment type="similarity">
    <text evidence="2">Belongs to the NAD(P)-dependent epimerase/dehydratase family. Dihydroflavonol-4-reductase subfamily.</text>
</comment>
<evidence type="ECO:0000313" key="5">
    <source>
        <dbReference type="Proteomes" id="UP001498398"/>
    </source>
</evidence>
<organism evidence="4 5">
    <name type="scientific">Marasmiellus scandens</name>
    <dbReference type="NCBI Taxonomy" id="2682957"/>
    <lineage>
        <taxon>Eukaryota</taxon>
        <taxon>Fungi</taxon>
        <taxon>Dikarya</taxon>
        <taxon>Basidiomycota</taxon>
        <taxon>Agaricomycotina</taxon>
        <taxon>Agaricomycetes</taxon>
        <taxon>Agaricomycetidae</taxon>
        <taxon>Agaricales</taxon>
        <taxon>Marasmiineae</taxon>
        <taxon>Omphalotaceae</taxon>
        <taxon>Marasmiellus</taxon>
    </lineage>
</organism>
<evidence type="ECO:0000256" key="1">
    <source>
        <dbReference type="ARBA" id="ARBA00023002"/>
    </source>
</evidence>
<accession>A0ABR1J9S4</accession>